<feature type="transmembrane region" description="Helical" evidence="9">
    <location>
        <begin position="194"/>
        <end position="220"/>
    </location>
</feature>
<evidence type="ECO:0000313" key="11">
    <source>
        <dbReference type="EMBL" id="MCP1337694.1"/>
    </source>
</evidence>
<evidence type="ECO:0000256" key="6">
    <source>
        <dbReference type="ARBA" id="ARBA00022840"/>
    </source>
</evidence>
<dbReference type="SUPFAM" id="SSF52540">
    <property type="entry name" value="P-loop containing nucleoside triphosphate hydrolases"/>
    <property type="match status" value="1"/>
</dbReference>
<evidence type="ECO:0000256" key="4">
    <source>
        <dbReference type="ARBA" id="ARBA00022692"/>
    </source>
</evidence>
<feature type="transmembrane region" description="Helical" evidence="9">
    <location>
        <begin position="275"/>
        <end position="299"/>
    </location>
</feature>
<dbReference type="InterPro" id="IPR003593">
    <property type="entry name" value="AAA+_ATPase"/>
</dbReference>
<keyword evidence="7 9" id="KW-1133">Transmembrane helix</keyword>
<keyword evidence="8 9" id="KW-0472">Membrane</keyword>
<feature type="transmembrane region" description="Helical" evidence="9">
    <location>
        <begin position="153"/>
        <end position="173"/>
    </location>
</feature>
<dbReference type="Gene3D" id="3.40.50.300">
    <property type="entry name" value="P-loop containing nucleotide triphosphate hydrolases"/>
    <property type="match status" value="1"/>
</dbReference>
<dbReference type="InterPro" id="IPR003439">
    <property type="entry name" value="ABC_transporter-like_ATP-bd"/>
</dbReference>
<dbReference type="Pfam" id="PF02653">
    <property type="entry name" value="BPD_transp_2"/>
    <property type="match status" value="1"/>
</dbReference>
<dbReference type="InterPro" id="IPR027417">
    <property type="entry name" value="P-loop_NTPase"/>
</dbReference>
<dbReference type="PANTHER" id="PTHR45772">
    <property type="entry name" value="CONSERVED COMPONENT OF ABC TRANSPORTER FOR NATURAL AMINO ACIDS-RELATED"/>
    <property type="match status" value="1"/>
</dbReference>
<evidence type="ECO:0000256" key="8">
    <source>
        <dbReference type="ARBA" id="ARBA00023136"/>
    </source>
</evidence>
<dbReference type="RefSeq" id="WP_269333663.1">
    <property type="nucleotide sequence ID" value="NZ_JAMZFT010000004.1"/>
</dbReference>
<dbReference type="AlphaFoldDB" id="A0A9J6PGS7"/>
<dbReference type="InterPro" id="IPR043428">
    <property type="entry name" value="LivM-like"/>
</dbReference>
<evidence type="ECO:0000256" key="7">
    <source>
        <dbReference type="ARBA" id="ARBA00022989"/>
    </source>
</evidence>
<name>A0A9J6PGS7_9PROT</name>
<dbReference type="GO" id="GO:0016887">
    <property type="term" value="F:ATP hydrolysis activity"/>
    <property type="evidence" value="ECO:0007669"/>
    <property type="project" value="InterPro"/>
</dbReference>
<dbReference type="CDD" id="cd06581">
    <property type="entry name" value="TM_PBP1_LivM_like"/>
    <property type="match status" value="1"/>
</dbReference>
<dbReference type="InterPro" id="IPR051120">
    <property type="entry name" value="ABC_AA/LPS_Transport"/>
</dbReference>
<keyword evidence="5" id="KW-0547">Nucleotide-binding</keyword>
<dbReference type="GO" id="GO:0005524">
    <property type="term" value="F:ATP binding"/>
    <property type="evidence" value="ECO:0007669"/>
    <property type="project" value="UniProtKB-KW"/>
</dbReference>
<evidence type="ECO:0000259" key="10">
    <source>
        <dbReference type="PROSITE" id="PS50893"/>
    </source>
</evidence>
<accession>A0A9J6PGS7</accession>
<evidence type="ECO:0000256" key="3">
    <source>
        <dbReference type="ARBA" id="ARBA00022475"/>
    </source>
</evidence>
<feature type="transmembrane region" description="Helical" evidence="9">
    <location>
        <begin position="108"/>
        <end position="127"/>
    </location>
</feature>
<keyword evidence="2" id="KW-0813">Transport</keyword>
<reference evidence="11" key="1">
    <citation type="submission" date="2022-06" db="EMBL/GenBank/DDBJ databases">
        <title>Isolation and Genomics of Futiania mangrovii gen. nov., sp. nov., a Rare and Metabolically-versatile member in the Class Alphaproteobacteria.</title>
        <authorList>
            <person name="Liu L."/>
            <person name="Huang W.-C."/>
            <person name="Pan J."/>
            <person name="Li J."/>
            <person name="Huang Y."/>
            <person name="Du H."/>
            <person name="Liu Y."/>
            <person name="Li M."/>
        </authorList>
    </citation>
    <scope>NUCLEOTIDE SEQUENCE</scope>
    <source>
        <strain evidence="11">FT118</strain>
    </source>
</reference>
<keyword evidence="3" id="KW-1003">Cell membrane</keyword>
<dbReference type="GO" id="GO:0015658">
    <property type="term" value="F:branched-chain amino acid transmembrane transporter activity"/>
    <property type="evidence" value="ECO:0007669"/>
    <property type="project" value="InterPro"/>
</dbReference>
<gene>
    <name evidence="11" type="ORF">NJQ99_14830</name>
</gene>
<dbReference type="SMART" id="SM00382">
    <property type="entry name" value="AAA"/>
    <property type="match status" value="1"/>
</dbReference>
<evidence type="ECO:0000256" key="2">
    <source>
        <dbReference type="ARBA" id="ARBA00022448"/>
    </source>
</evidence>
<evidence type="ECO:0000256" key="1">
    <source>
        <dbReference type="ARBA" id="ARBA00004651"/>
    </source>
</evidence>
<organism evidence="11 12">
    <name type="scientific">Futiania mangrovi</name>
    <dbReference type="NCBI Taxonomy" id="2959716"/>
    <lineage>
        <taxon>Bacteria</taxon>
        <taxon>Pseudomonadati</taxon>
        <taxon>Pseudomonadota</taxon>
        <taxon>Alphaproteobacteria</taxon>
        <taxon>Futianiales</taxon>
        <taxon>Futianiaceae</taxon>
        <taxon>Futiania</taxon>
    </lineage>
</organism>
<evidence type="ECO:0000313" key="12">
    <source>
        <dbReference type="Proteomes" id="UP001055804"/>
    </source>
</evidence>
<dbReference type="Proteomes" id="UP001055804">
    <property type="component" value="Unassembled WGS sequence"/>
</dbReference>
<keyword evidence="4 9" id="KW-0812">Transmembrane</keyword>
<comment type="caution">
    <text evidence="11">The sequence shown here is derived from an EMBL/GenBank/DDBJ whole genome shotgun (WGS) entry which is preliminary data.</text>
</comment>
<dbReference type="InterPro" id="IPR001851">
    <property type="entry name" value="ABC_transp_permease"/>
</dbReference>
<keyword evidence="12" id="KW-1185">Reference proteome</keyword>
<protein>
    <submittedName>
        <fullName evidence="11">Branched-chain amino acid ABC transporter ATP-binding protein/permease</fullName>
    </submittedName>
</protein>
<comment type="subcellular location">
    <subcellularLocation>
        <location evidence="1">Cell membrane</location>
        <topology evidence="1">Multi-pass membrane protein</topology>
    </subcellularLocation>
</comment>
<feature type="domain" description="ABC transporter" evidence="10">
    <location>
        <begin position="339"/>
        <end position="585"/>
    </location>
</feature>
<dbReference type="PROSITE" id="PS50893">
    <property type="entry name" value="ABC_TRANSPORTER_2"/>
    <property type="match status" value="1"/>
</dbReference>
<dbReference type="CDD" id="cd03219">
    <property type="entry name" value="ABC_Mj1267_LivG_branched"/>
    <property type="match status" value="1"/>
</dbReference>
<dbReference type="InterPro" id="IPR032823">
    <property type="entry name" value="BCA_ABC_TP_C"/>
</dbReference>
<dbReference type="Pfam" id="PF12399">
    <property type="entry name" value="BCA_ABC_TP_C"/>
    <property type="match status" value="1"/>
</dbReference>
<proteinExistence type="predicted"/>
<feature type="transmembrane region" description="Helical" evidence="9">
    <location>
        <begin position="7"/>
        <end position="26"/>
    </location>
</feature>
<feature type="transmembrane region" description="Helical" evidence="9">
    <location>
        <begin position="82"/>
        <end position="101"/>
    </location>
</feature>
<dbReference type="PANTHER" id="PTHR45772:SF1">
    <property type="entry name" value="ABC TRANSPORTER ATP-BINDING PROTEIN"/>
    <property type="match status" value="1"/>
</dbReference>
<sequence>MHHIRYIVAALLIAGLPYLAPNDYYLHMAQDIAMVAIAAIGLNILLGLSGQLSLGQAGFFALGGYGSGILATNYGWPLWASIPVGIAVAAVAGVLIGLVALRARTHYLAMATLAFGLIVEILAQRWVDLTGGSMGLIGVPQLNLGDFANGSLYFFWIVAGTLLVVQMLNDYLMQSHQGRVLHSIRESESFAQTVGINAAVWRAGVFVAAAVLAGISGIFFVHQSGYVSSDAFGLDRSIALLIAVVIGGLGRQYGPLVGAVVVVLLNQFIADLYEYAMFIFGGILLGVMLFFPGGAVGMFELAFGRFRRAADRESDRPSGERPAPRHFTRTAAAGDGPVLELEGVSKSYAGVVAVDKLSMAIQPGTIHALIGPNGAGKSTAINVIAGLYRANGGTIRFRGQDITELAAWRRARLGIARTFQNLQLIRNLTVCENVMLGLREGQRGFVPGFARWLATPRFEAEEREEAMELLRYLGIARFADVKPGSLSYGHRKLCELARALAQRPTLMLLDEPIAGLNDEEVREIANAIKLLRELGITVLIVEHNMGFVMSVSDAVTVLDYGERIAQGTPEEVQRDPKVIAAYLGTEPVS</sequence>
<feature type="transmembrane region" description="Helical" evidence="9">
    <location>
        <begin position="32"/>
        <end position="50"/>
    </location>
</feature>
<evidence type="ECO:0000256" key="9">
    <source>
        <dbReference type="SAM" id="Phobius"/>
    </source>
</evidence>
<feature type="transmembrane region" description="Helical" evidence="9">
    <location>
        <begin position="253"/>
        <end position="269"/>
    </location>
</feature>
<keyword evidence="6 11" id="KW-0067">ATP-binding</keyword>
<dbReference type="GO" id="GO:0005886">
    <property type="term" value="C:plasma membrane"/>
    <property type="evidence" value="ECO:0007669"/>
    <property type="project" value="UniProtKB-SubCell"/>
</dbReference>
<evidence type="ECO:0000256" key="5">
    <source>
        <dbReference type="ARBA" id="ARBA00022741"/>
    </source>
</evidence>
<dbReference type="EMBL" id="JAMZFT010000004">
    <property type="protein sequence ID" value="MCP1337694.1"/>
    <property type="molecule type" value="Genomic_DNA"/>
</dbReference>
<dbReference type="Pfam" id="PF00005">
    <property type="entry name" value="ABC_tran"/>
    <property type="match status" value="1"/>
</dbReference>
<dbReference type="FunFam" id="3.40.50.300:FF:000421">
    <property type="entry name" value="Branched-chain amino acid ABC transporter ATP-binding protein"/>
    <property type="match status" value="1"/>
</dbReference>